<name>A0A6J7S9I2_9ZZZZ</name>
<dbReference type="GO" id="GO:0016740">
    <property type="term" value="F:transferase activity"/>
    <property type="evidence" value="ECO:0007669"/>
    <property type="project" value="InterPro"/>
</dbReference>
<reference evidence="2" key="1">
    <citation type="submission" date="2020-05" db="EMBL/GenBank/DDBJ databases">
        <authorList>
            <person name="Chiriac C."/>
            <person name="Salcher M."/>
            <person name="Ghai R."/>
            <person name="Kavagutti S V."/>
        </authorList>
    </citation>
    <scope>NUCLEOTIDE SEQUENCE</scope>
</reference>
<feature type="domain" description="L,D-TPase catalytic" evidence="1">
    <location>
        <begin position="78"/>
        <end position="241"/>
    </location>
</feature>
<dbReference type="InterPro" id="IPR005490">
    <property type="entry name" value="LD_TPept_cat_dom"/>
</dbReference>
<dbReference type="Pfam" id="PF03734">
    <property type="entry name" value="YkuD"/>
    <property type="match status" value="1"/>
</dbReference>
<gene>
    <name evidence="2" type="ORF">UFOPK4237_00573</name>
</gene>
<organism evidence="2">
    <name type="scientific">freshwater metagenome</name>
    <dbReference type="NCBI Taxonomy" id="449393"/>
    <lineage>
        <taxon>unclassified sequences</taxon>
        <taxon>metagenomes</taxon>
        <taxon>ecological metagenomes</taxon>
    </lineage>
</organism>
<dbReference type="AlphaFoldDB" id="A0A6J7S9I2"/>
<proteinExistence type="predicted"/>
<evidence type="ECO:0000313" key="2">
    <source>
        <dbReference type="EMBL" id="CAB5037070.1"/>
    </source>
</evidence>
<evidence type="ECO:0000259" key="1">
    <source>
        <dbReference type="Pfam" id="PF03734"/>
    </source>
</evidence>
<accession>A0A6J7S9I2</accession>
<dbReference type="PANTHER" id="PTHR38589:SF1">
    <property type="entry name" value="BLR0621 PROTEIN"/>
    <property type="match status" value="1"/>
</dbReference>
<dbReference type="EMBL" id="CAFBPZ010000026">
    <property type="protein sequence ID" value="CAB5037070.1"/>
    <property type="molecule type" value="Genomic_DNA"/>
</dbReference>
<dbReference type="PANTHER" id="PTHR38589">
    <property type="entry name" value="BLR0621 PROTEIN"/>
    <property type="match status" value="1"/>
</dbReference>
<sequence>MFHKQLAVKTIVILASFFIVLPLAMPSSAIAAPAWQASVTADQVVLVTARSITSTSGLLRTFARQGPRWLLIQEPVSVFLGRSGLVPAQSRQQSTGTTPMGRFRLISAFGRSPNPGTIMPYTRVDASDAWTYNPKIPSTYNLFQSVDRSWKSYGNYVEHLSALGPQYDYVAVTDFNQPPGVVTTGPDGVNRTSSAANTERGGGIFLHVSKGIPTAGCVSMNKGVMHSLLRWLQPQAHPVVIIGLEKALMK</sequence>
<protein>
    <submittedName>
        <fullName evidence="2">Unannotated protein</fullName>
    </submittedName>
</protein>